<name>A0A395XP11_9FIRM</name>
<evidence type="ECO:0000313" key="1">
    <source>
        <dbReference type="EMBL" id="RGW53791.1"/>
    </source>
</evidence>
<comment type="caution">
    <text evidence="1">The sequence shown here is derived from an EMBL/GenBank/DDBJ whole genome shotgun (WGS) entry which is preliminary data.</text>
</comment>
<accession>A0A395XP11</accession>
<dbReference type="AlphaFoldDB" id="A0A395XP11"/>
<dbReference type="Proteomes" id="UP000266376">
    <property type="component" value="Unassembled WGS sequence"/>
</dbReference>
<evidence type="ECO:0000313" key="2">
    <source>
        <dbReference type="Proteomes" id="UP000266376"/>
    </source>
</evidence>
<sequence>MKWKNRVIHAGVLVLVFLAAVVVFGYVTNKKNSNMTTDMGAATRPQIAFSYNGYSLNDLPGYKNEMDLTGVRDSITPVSNGQLQVTIKAYENVIESLGYTVYSIDGKEKLLEQKVKKPGENATLEVGNADGENILSEERMLQITLHMDDHDMYYYTRIVDGAKLNAAPSLDYVQSFHENALAKAEGVGIGTAIEPSDEGDNTTLQHVTIHSDYTHVTWGDLAPKVDGSERWTIKELNSTYMAVELEYRVNCTGEENEQDEYQVREYFRVRYISGSQKTYLLDYDRTMDQIFDATKKVLNEKGVLLGITDKNPVYMVNKNGTVVSFVQAGELWNYNRDRDEVSLVFSFADAENTDIRNMLMQHDIKILNVDEKGNTTFAVCGYMNRGSHEGETGSAVYYYNIEQNSVEEKLFVSSDKAYDRAQEEVGGLVYYNVENGCLYTIADDVLYKMDMNKGTKKELATGLNEDQYVASEDGHLVAYEKEDPSKSKSVTVMNLETDQEYEVTCKDGECIKPLGFMDGDFVYGVAKTEEVGTTLSGAQVIPMYKVEITSSKDKVIKTYEQSGIYVLSATFEDNMITLDRAIKDGDTYTGTAQDYITNSKEAKESNIYVQTYKTDLKETQVRLTYDDGISDKEPKLLKPKQVVLENIPQVSLDRKKETDAFYVYGHGRLQGTYNTAGKAIQKANDCGGVVVDADQNYIWERGNRDLKYSIDTEDADTEQLRQALAGGKSVVDAITEVYGSVMDLSGCTIDELLYNVNQGRPLIAVLDAQTTLMIVGYSDGIVSCEDIGSGVRSNHAQSDFANVSVYLAGK</sequence>
<organism evidence="1 2">
    <name type="scientific">Dorea formicigenerans</name>
    <dbReference type="NCBI Taxonomy" id="39486"/>
    <lineage>
        <taxon>Bacteria</taxon>
        <taxon>Bacillati</taxon>
        <taxon>Bacillota</taxon>
        <taxon>Clostridia</taxon>
        <taxon>Lachnospirales</taxon>
        <taxon>Lachnospiraceae</taxon>
        <taxon>Dorea</taxon>
    </lineage>
</organism>
<dbReference type="SUPFAM" id="SSF82171">
    <property type="entry name" value="DPP6 N-terminal domain-like"/>
    <property type="match status" value="1"/>
</dbReference>
<proteinExistence type="predicted"/>
<dbReference type="EMBL" id="QSAJ01000015">
    <property type="protein sequence ID" value="RGW53791.1"/>
    <property type="molecule type" value="Genomic_DNA"/>
</dbReference>
<protein>
    <submittedName>
        <fullName evidence="1">Uncharacterized protein</fullName>
    </submittedName>
</protein>
<reference evidence="1 2" key="1">
    <citation type="submission" date="2018-08" db="EMBL/GenBank/DDBJ databases">
        <title>A genome reference for cultivated species of the human gut microbiota.</title>
        <authorList>
            <person name="Zou Y."/>
            <person name="Xue W."/>
            <person name="Luo G."/>
        </authorList>
    </citation>
    <scope>NUCLEOTIDE SEQUENCE [LARGE SCALE GENOMIC DNA]</scope>
    <source>
        <strain evidence="1 2">AF12-11</strain>
    </source>
</reference>
<gene>
    <name evidence="1" type="ORF">DWV67_07515</name>
</gene>